<gene>
    <name evidence="8" type="ORF">ATB53_00975</name>
</gene>
<keyword evidence="3 6" id="KW-0812">Transmembrane</keyword>
<dbReference type="GO" id="GO:0005886">
    <property type="term" value="C:plasma membrane"/>
    <property type="evidence" value="ECO:0007669"/>
    <property type="project" value="TreeGrafter"/>
</dbReference>
<protein>
    <recommendedName>
        <fullName evidence="7">GtrA/DPMS transmembrane domain-containing protein</fullName>
    </recommendedName>
</protein>
<feature type="transmembrane region" description="Helical" evidence="6">
    <location>
        <begin position="68"/>
        <end position="94"/>
    </location>
</feature>
<dbReference type="EMBL" id="LNTA01000126">
    <property type="protein sequence ID" value="KWV13804.1"/>
    <property type="molecule type" value="Genomic_DNA"/>
</dbReference>
<dbReference type="GO" id="GO:0000271">
    <property type="term" value="P:polysaccharide biosynthetic process"/>
    <property type="evidence" value="ECO:0007669"/>
    <property type="project" value="InterPro"/>
</dbReference>
<evidence type="ECO:0000256" key="6">
    <source>
        <dbReference type="SAM" id="Phobius"/>
    </source>
</evidence>
<evidence type="ECO:0000256" key="1">
    <source>
        <dbReference type="ARBA" id="ARBA00004141"/>
    </source>
</evidence>
<name>A0A120EX36_XANCT</name>
<dbReference type="PANTHER" id="PTHR38459">
    <property type="entry name" value="PROPHAGE BACTOPRENOL-LINKED GLUCOSE TRANSLOCASE HOMOLOG"/>
    <property type="match status" value="1"/>
</dbReference>
<comment type="similarity">
    <text evidence="2">Belongs to the GtrA family.</text>
</comment>
<comment type="caution">
    <text evidence="8">The sequence shown here is derived from an EMBL/GenBank/DDBJ whole genome shotgun (WGS) entry which is preliminary data.</text>
</comment>
<reference evidence="8 9" key="1">
    <citation type="submission" date="2015-11" db="EMBL/GenBank/DDBJ databases">
        <title>Long Read and Single Molecule DNA Sequencing Simplifies Genome Assembly and TAL Effector Gene Analysis of Xanthomonas translucens.</title>
        <authorList>
            <person name="Peng Z."/>
            <person name="Hu Y."/>
            <person name="Xie J."/>
            <person name="Potnis N."/>
            <person name="Akhunova A."/>
            <person name="Jones J."/>
            <person name="Liu Z."/>
            <person name="White F."/>
            <person name="Liu S."/>
        </authorList>
    </citation>
    <scope>NUCLEOTIDE SEQUENCE [LARGE SCALE GENOMIC DNA]</scope>
    <source>
        <strain evidence="8 9">B1</strain>
    </source>
</reference>
<comment type="subcellular location">
    <subcellularLocation>
        <location evidence="1">Membrane</location>
        <topology evidence="1">Multi-pass membrane protein</topology>
    </subcellularLocation>
</comment>
<evidence type="ECO:0000259" key="7">
    <source>
        <dbReference type="Pfam" id="PF04138"/>
    </source>
</evidence>
<evidence type="ECO:0000256" key="5">
    <source>
        <dbReference type="ARBA" id="ARBA00023136"/>
    </source>
</evidence>
<dbReference type="RefSeq" id="WP_060748209.1">
    <property type="nucleotide sequence ID" value="NZ_LNTA01000126.1"/>
</dbReference>
<dbReference type="PANTHER" id="PTHR38459:SF1">
    <property type="entry name" value="PROPHAGE BACTOPRENOL-LINKED GLUCOSE TRANSLOCASE HOMOLOG"/>
    <property type="match status" value="1"/>
</dbReference>
<organism evidence="8 9">
    <name type="scientific">Xanthomonas campestris pv. translucens</name>
    <dbReference type="NCBI Taxonomy" id="343"/>
    <lineage>
        <taxon>Bacteria</taxon>
        <taxon>Pseudomonadati</taxon>
        <taxon>Pseudomonadota</taxon>
        <taxon>Gammaproteobacteria</taxon>
        <taxon>Lysobacterales</taxon>
        <taxon>Lysobacteraceae</taxon>
        <taxon>Xanthomonas</taxon>
        <taxon>Xanthomonas translucens group</taxon>
    </lineage>
</organism>
<dbReference type="InterPro" id="IPR051401">
    <property type="entry name" value="GtrA_CellWall_Glycosyl"/>
</dbReference>
<evidence type="ECO:0000313" key="9">
    <source>
        <dbReference type="Proteomes" id="UP000055854"/>
    </source>
</evidence>
<dbReference type="Pfam" id="PF04138">
    <property type="entry name" value="GtrA_DPMS_TM"/>
    <property type="match status" value="1"/>
</dbReference>
<dbReference type="OrthoDB" id="7060875at2"/>
<accession>A0A120EX36</accession>
<keyword evidence="4 6" id="KW-1133">Transmembrane helix</keyword>
<dbReference type="Proteomes" id="UP000055854">
    <property type="component" value="Unassembled WGS sequence"/>
</dbReference>
<feature type="transmembrane region" description="Helical" evidence="6">
    <location>
        <begin position="38"/>
        <end position="56"/>
    </location>
</feature>
<dbReference type="AlphaFoldDB" id="A0A120EX36"/>
<proteinExistence type="inferred from homology"/>
<evidence type="ECO:0000256" key="2">
    <source>
        <dbReference type="ARBA" id="ARBA00009399"/>
    </source>
</evidence>
<feature type="domain" description="GtrA/DPMS transmembrane" evidence="7">
    <location>
        <begin position="8"/>
        <end position="128"/>
    </location>
</feature>
<sequence>MTSRKFIKFLLAGGTAAATNFGSRILLGQVMPYTWSIVVAYLIGMLTAFVLNRMFVFEAASTGLRHQAIWFTLINVAAVLQTLACSLILARWMFPAMGMRFHPETLAHAIGVAVPVFTSYFGHKALTFKERPA</sequence>
<dbReference type="InterPro" id="IPR007267">
    <property type="entry name" value="GtrA_DPMS_TM"/>
</dbReference>
<evidence type="ECO:0000256" key="3">
    <source>
        <dbReference type="ARBA" id="ARBA00022692"/>
    </source>
</evidence>
<evidence type="ECO:0000313" key="8">
    <source>
        <dbReference type="EMBL" id="KWV13804.1"/>
    </source>
</evidence>
<keyword evidence="5 6" id="KW-0472">Membrane</keyword>
<feature type="transmembrane region" description="Helical" evidence="6">
    <location>
        <begin position="106"/>
        <end position="123"/>
    </location>
</feature>
<evidence type="ECO:0000256" key="4">
    <source>
        <dbReference type="ARBA" id="ARBA00022989"/>
    </source>
</evidence>